<accession>A0A1M2VD67</accession>
<evidence type="ECO:0000313" key="3">
    <source>
        <dbReference type="EMBL" id="OJT05496.1"/>
    </source>
</evidence>
<gene>
    <name evidence="3" type="ORF">TRAPUB_3689</name>
</gene>
<keyword evidence="2" id="KW-0812">Transmembrane</keyword>
<evidence type="ECO:0000313" key="4">
    <source>
        <dbReference type="Proteomes" id="UP000184267"/>
    </source>
</evidence>
<reference evidence="3 4" key="1">
    <citation type="submission" date="2016-10" db="EMBL/GenBank/DDBJ databases">
        <title>Genome sequence of the basidiomycete white-rot fungus Trametes pubescens.</title>
        <authorList>
            <person name="Makela M.R."/>
            <person name="Granchi Z."/>
            <person name="Peng M."/>
            <person name="De Vries R.P."/>
            <person name="Grigoriev I."/>
            <person name="Riley R."/>
            <person name="Hilden K."/>
        </authorList>
    </citation>
    <scope>NUCLEOTIDE SEQUENCE [LARGE SCALE GENOMIC DNA]</scope>
    <source>
        <strain evidence="3 4">FBCC735</strain>
    </source>
</reference>
<feature type="transmembrane region" description="Helical" evidence="2">
    <location>
        <begin position="12"/>
        <end position="34"/>
    </location>
</feature>
<name>A0A1M2VD67_TRAPU</name>
<feature type="compositionally biased region" description="Basic and acidic residues" evidence="1">
    <location>
        <begin position="196"/>
        <end position="205"/>
    </location>
</feature>
<organism evidence="3 4">
    <name type="scientific">Trametes pubescens</name>
    <name type="common">White-rot fungus</name>
    <dbReference type="NCBI Taxonomy" id="154538"/>
    <lineage>
        <taxon>Eukaryota</taxon>
        <taxon>Fungi</taxon>
        <taxon>Dikarya</taxon>
        <taxon>Basidiomycota</taxon>
        <taxon>Agaricomycotina</taxon>
        <taxon>Agaricomycetes</taxon>
        <taxon>Polyporales</taxon>
        <taxon>Polyporaceae</taxon>
        <taxon>Trametes</taxon>
    </lineage>
</organism>
<feature type="transmembrane region" description="Helical" evidence="2">
    <location>
        <begin position="125"/>
        <end position="145"/>
    </location>
</feature>
<dbReference type="OrthoDB" id="2758036at2759"/>
<sequence length="205" mass="22121">MLVSEDVLHAERYILAGHIIIGVAYVLGVLWILVCAHPELSTRLSTPLTLGTAYCAVSLVLNIVLTGLITFRLPAYRKAHTKLVPADHGGQYLSLVAIVIESAAIVLTVGVAFTVLFRLNNPGQSSFFVGCASGAQQVAIYLVIYRVANGKAWSRDTPRLRTVTTLKLASHQNPPVLASFPDSEDTSLPSLPLDSDEYRGDMHAP</sequence>
<proteinExistence type="predicted"/>
<keyword evidence="2" id="KW-1133">Transmembrane helix</keyword>
<keyword evidence="4" id="KW-1185">Reference proteome</keyword>
<dbReference type="Proteomes" id="UP000184267">
    <property type="component" value="Unassembled WGS sequence"/>
</dbReference>
<evidence type="ECO:0000256" key="1">
    <source>
        <dbReference type="SAM" id="MobiDB-lite"/>
    </source>
</evidence>
<dbReference type="AlphaFoldDB" id="A0A1M2VD67"/>
<keyword evidence="2" id="KW-0472">Membrane</keyword>
<feature type="transmembrane region" description="Helical" evidence="2">
    <location>
        <begin position="46"/>
        <end position="71"/>
    </location>
</feature>
<dbReference type="EMBL" id="MNAD01001455">
    <property type="protein sequence ID" value="OJT05496.1"/>
    <property type="molecule type" value="Genomic_DNA"/>
</dbReference>
<feature type="region of interest" description="Disordered" evidence="1">
    <location>
        <begin position="175"/>
        <end position="205"/>
    </location>
</feature>
<feature type="transmembrane region" description="Helical" evidence="2">
    <location>
        <begin position="92"/>
        <end position="119"/>
    </location>
</feature>
<comment type="caution">
    <text evidence="3">The sequence shown here is derived from an EMBL/GenBank/DDBJ whole genome shotgun (WGS) entry which is preliminary data.</text>
</comment>
<evidence type="ECO:0000256" key="2">
    <source>
        <dbReference type="SAM" id="Phobius"/>
    </source>
</evidence>
<protein>
    <submittedName>
        <fullName evidence="3">Uncharacterized protein</fullName>
    </submittedName>
</protein>